<proteinExistence type="inferred from homology"/>
<dbReference type="SUPFAM" id="SSF64356">
    <property type="entry name" value="SNARE-like"/>
    <property type="match status" value="1"/>
</dbReference>
<evidence type="ECO:0000256" key="1">
    <source>
        <dbReference type="ARBA" id="ARBA00004555"/>
    </source>
</evidence>
<keyword evidence="3 7" id="KW-0813">Transport</keyword>
<dbReference type="PANTHER" id="PTHR12403">
    <property type="entry name" value="TRAFFICKING PROTEIN PARTICLE COMPLEX SUBUNIT 2"/>
    <property type="match status" value="1"/>
</dbReference>
<comment type="similarity">
    <text evidence="2">Belongs to the TRAPP small subunits family. Sedlin subfamily.</text>
</comment>
<evidence type="ECO:0000256" key="5">
    <source>
        <dbReference type="ARBA" id="ARBA00022892"/>
    </source>
</evidence>
<keyword evidence="4 7" id="KW-0256">Endoplasmic reticulum</keyword>
<dbReference type="CDD" id="cd14854">
    <property type="entry name" value="TRAPPC2L"/>
    <property type="match status" value="1"/>
</dbReference>
<dbReference type="EMBL" id="JALJOT010000011">
    <property type="protein sequence ID" value="KAK9905887.1"/>
    <property type="molecule type" value="Genomic_DNA"/>
</dbReference>
<gene>
    <name evidence="8" type="ORF">WJX75_008128</name>
</gene>
<dbReference type="SMART" id="SM01399">
    <property type="entry name" value="Sybindin"/>
    <property type="match status" value="1"/>
</dbReference>
<organism evidence="8 9">
    <name type="scientific">Coccomyxa subellipsoidea</name>
    <dbReference type="NCBI Taxonomy" id="248742"/>
    <lineage>
        <taxon>Eukaryota</taxon>
        <taxon>Viridiplantae</taxon>
        <taxon>Chlorophyta</taxon>
        <taxon>core chlorophytes</taxon>
        <taxon>Trebouxiophyceae</taxon>
        <taxon>Trebouxiophyceae incertae sedis</taxon>
        <taxon>Coccomyxaceae</taxon>
        <taxon>Coccomyxa</taxon>
    </lineage>
</organism>
<name>A0ABR2YIA4_9CHLO</name>
<dbReference type="Proteomes" id="UP001491310">
    <property type="component" value="Unassembled WGS sequence"/>
</dbReference>
<evidence type="ECO:0000256" key="2">
    <source>
        <dbReference type="ARBA" id="ARBA00006626"/>
    </source>
</evidence>
<evidence type="ECO:0000256" key="4">
    <source>
        <dbReference type="ARBA" id="ARBA00022824"/>
    </source>
</evidence>
<keyword evidence="9" id="KW-1185">Reference proteome</keyword>
<evidence type="ECO:0000313" key="9">
    <source>
        <dbReference type="Proteomes" id="UP001491310"/>
    </source>
</evidence>
<dbReference type="InterPro" id="IPR007233">
    <property type="entry name" value="TRAPPC"/>
</dbReference>
<keyword evidence="5 7" id="KW-0931">ER-Golgi transport</keyword>
<sequence>MIVCAAVIGQQNNPLYLETFQQAGTGSEGALRFHYIVHCSLDAVEEKLLQPQKLQGEPSDAYLGLLYPTEDFRVYGYVSNTRMKFILVLDDVAPKDDEMRMIFKRFHAAFIDAISNPFYTVNTPITSPSFDASIRTIMTTV</sequence>
<dbReference type="Pfam" id="PF04628">
    <property type="entry name" value="Sedlin_N"/>
    <property type="match status" value="1"/>
</dbReference>
<accession>A0ABR2YIA4</accession>
<comment type="caution">
    <text evidence="8">The sequence shown here is derived from an EMBL/GenBank/DDBJ whole genome shotgun (WGS) entry which is preliminary data.</text>
</comment>
<evidence type="ECO:0000256" key="3">
    <source>
        <dbReference type="ARBA" id="ARBA00022448"/>
    </source>
</evidence>
<evidence type="ECO:0000256" key="6">
    <source>
        <dbReference type="ARBA" id="ARBA00023034"/>
    </source>
</evidence>
<keyword evidence="6 7" id="KW-0333">Golgi apparatus</keyword>
<comment type="subunit">
    <text evidence="7">Part of the multisubunit transport protein particle (TRAPP) complex.</text>
</comment>
<dbReference type="Gene3D" id="3.30.450.70">
    <property type="match status" value="1"/>
</dbReference>
<protein>
    <recommendedName>
        <fullName evidence="7">Trafficking protein particle complex subunit</fullName>
    </recommendedName>
</protein>
<evidence type="ECO:0000256" key="7">
    <source>
        <dbReference type="RuleBase" id="RU366065"/>
    </source>
</evidence>
<reference evidence="8 9" key="1">
    <citation type="journal article" date="2024" name="Nat. Commun.">
        <title>Phylogenomics reveals the evolutionary origins of lichenization in chlorophyte algae.</title>
        <authorList>
            <person name="Puginier C."/>
            <person name="Libourel C."/>
            <person name="Otte J."/>
            <person name="Skaloud P."/>
            <person name="Haon M."/>
            <person name="Grisel S."/>
            <person name="Petersen M."/>
            <person name="Berrin J.G."/>
            <person name="Delaux P.M."/>
            <person name="Dal Grande F."/>
            <person name="Keller J."/>
        </authorList>
    </citation>
    <scope>NUCLEOTIDE SEQUENCE [LARGE SCALE GENOMIC DNA]</scope>
    <source>
        <strain evidence="8 9">SAG 216-7</strain>
    </source>
</reference>
<comment type="subcellular location">
    <subcellularLocation>
        <location evidence="7">Endoplasmic reticulum</location>
    </subcellularLocation>
    <subcellularLocation>
        <location evidence="7">Golgi apparatus</location>
        <location evidence="7">cis-Golgi network</location>
    </subcellularLocation>
    <subcellularLocation>
        <location evidence="1">Golgi apparatus</location>
    </subcellularLocation>
</comment>
<dbReference type="InterPro" id="IPR044760">
    <property type="entry name" value="TRAPPC2L"/>
</dbReference>
<dbReference type="InterPro" id="IPR011012">
    <property type="entry name" value="Longin-like_dom_sf"/>
</dbReference>
<evidence type="ECO:0000313" key="8">
    <source>
        <dbReference type="EMBL" id="KAK9905887.1"/>
    </source>
</evidence>
<dbReference type="InterPro" id="IPR006722">
    <property type="entry name" value="Sedlin"/>
</dbReference>